<organism evidence="1 2">
    <name type="scientific">Bacillus oleivorans</name>
    <dbReference type="NCBI Taxonomy" id="1448271"/>
    <lineage>
        <taxon>Bacteria</taxon>
        <taxon>Bacillati</taxon>
        <taxon>Bacillota</taxon>
        <taxon>Bacilli</taxon>
        <taxon>Bacillales</taxon>
        <taxon>Bacillaceae</taxon>
        <taxon>Bacillus</taxon>
    </lineage>
</organism>
<gene>
    <name evidence="1" type="ORF">SAMN05877753_102651</name>
</gene>
<name>A0A285CNW5_9BACI</name>
<dbReference type="Proteomes" id="UP000219546">
    <property type="component" value="Unassembled WGS sequence"/>
</dbReference>
<dbReference type="AlphaFoldDB" id="A0A285CNW5"/>
<accession>A0A285CNW5</accession>
<evidence type="ECO:0000313" key="1">
    <source>
        <dbReference type="EMBL" id="SNX68673.1"/>
    </source>
</evidence>
<proteinExistence type="predicted"/>
<keyword evidence="2" id="KW-1185">Reference proteome</keyword>
<dbReference type="NCBIfam" id="NF041239">
    <property type="entry name" value="Moor_selen_rel"/>
    <property type="match status" value="1"/>
</dbReference>
<protein>
    <submittedName>
        <fullName evidence="1">Uncharacterized protein</fullName>
    </submittedName>
</protein>
<dbReference type="EMBL" id="OAOP01000002">
    <property type="protein sequence ID" value="SNX68673.1"/>
    <property type="molecule type" value="Genomic_DNA"/>
</dbReference>
<reference evidence="1 2" key="1">
    <citation type="submission" date="2017-08" db="EMBL/GenBank/DDBJ databases">
        <authorList>
            <person name="de Groot N.N."/>
        </authorList>
    </citation>
    <scope>NUCLEOTIDE SEQUENCE [LARGE SCALE GENOMIC DNA]</scope>
    <source>
        <strain evidence="1 2">JC228</strain>
    </source>
</reference>
<sequence length="95" mass="11044">MDILVSVHDNVKNWMKEKGEILTISKININACCMRYADAQISYKAPEKENYYHIQQDDLSIYIEKGLQFKDNRLTLSLMGIGPFKSIILDGLKRY</sequence>
<dbReference type="OrthoDB" id="2908228at2"/>
<evidence type="ECO:0000313" key="2">
    <source>
        <dbReference type="Proteomes" id="UP000219546"/>
    </source>
</evidence>
<dbReference type="RefSeq" id="WP_097157808.1">
    <property type="nucleotide sequence ID" value="NZ_JBEPMQ010000001.1"/>
</dbReference>
<dbReference type="InterPro" id="IPR049744">
    <property type="entry name" value="CC/Se_fam"/>
</dbReference>